<feature type="chain" id="PRO_5045622491" evidence="1">
    <location>
        <begin position="27"/>
        <end position="464"/>
    </location>
</feature>
<dbReference type="EMBL" id="CP069620">
    <property type="protein sequence ID" value="UZH55560.1"/>
    <property type="molecule type" value="Genomic_DNA"/>
</dbReference>
<keyword evidence="3" id="KW-1185">Reference proteome</keyword>
<evidence type="ECO:0000313" key="2">
    <source>
        <dbReference type="EMBL" id="UZH55560.1"/>
    </source>
</evidence>
<reference evidence="2" key="1">
    <citation type="submission" date="2021-02" db="EMBL/GenBank/DDBJ databases">
        <title>Salinimicrobium sp. nov. isolated from seawater in Tongyeong, Republic of Korea.</title>
        <authorList>
            <person name="Lee S.-J."/>
        </authorList>
    </citation>
    <scope>NUCLEOTIDE SEQUENCE</scope>
    <source>
        <strain evidence="2">HN-2-9-2</strain>
    </source>
</reference>
<dbReference type="RefSeq" id="WP_265163941.1">
    <property type="nucleotide sequence ID" value="NZ_CP069620.1"/>
</dbReference>
<feature type="signal peptide" evidence="1">
    <location>
        <begin position="1"/>
        <end position="26"/>
    </location>
</feature>
<gene>
    <name evidence="2" type="ORF">JRG66_01295</name>
</gene>
<organism evidence="2 3">
    <name type="scientific">Salinimicrobium tongyeongense</name>
    <dbReference type="NCBI Taxonomy" id="2809707"/>
    <lineage>
        <taxon>Bacteria</taxon>
        <taxon>Pseudomonadati</taxon>
        <taxon>Bacteroidota</taxon>
        <taxon>Flavobacteriia</taxon>
        <taxon>Flavobacteriales</taxon>
        <taxon>Flavobacteriaceae</taxon>
        <taxon>Salinimicrobium</taxon>
    </lineage>
</organism>
<protein>
    <submittedName>
        <fullName evidence="2">Uncharacterized protein</fullName>
    </submittedName>
</protein>
<dbReference type="Proteomes" id="UP001163981">
    <property type="component" value="Chromosome"/>
</dbReference>
<dbReference type="PROSITE" id="PS51257">
    <property type="entry name" value="PROKAR_LIPOPROTEIN"/>
    <property type="match status" value="1"/>
</dbReference>
<sequence>MKNFKISIAWLAMLALVFTSCSKEEAGVVSDDPETVQLTFGALLNSFNQQNRQSEAECRDGVDPAYVILGGTTSEDAEPGTYELFEVGLVNNNGSWETTYSEDLELPAGTYYLQHFAVYDSNDQVLWVAPREGGAFADEVGDALPLQVNLVAGTKPYIDVDVLCYYAREEAAYGYPFFDFDVIEVENSYCVFVNYCDDETGRDYPAYFTIDVYSDATMTQEVSISNDTNTITMAGEWPSASVLCFALPDLGDDTYYARVTVLNHDDLDYTADDSDYYDFVITQESIEALETQVPAYHHIRFECDDDPNGGGEDEVCDIDAACELETTGTLDEFCYFTILENADDDNWVRINNAQDLEDLNLLVDFPLDGLIEVVDVNVVMDDGELSITLDTPYSVQDRITGYAIEVRPSVEGGAMNQTCWESECANVVGEDQTEAITESFDGFDYSYPFYMRVDAIFCSVPLEN</sequence>
<accession>A0ABY6NRL6</accession>
<evidence type="ECO:0000313" key="3">
    <source>
        <dbReference type="Proteomes" id="UP001163981"/>
    </source>
</evidence>
<evidence type="ECO:0000256" key="1">
    <source>
        <dbReference type="SAM" id="SignalP"/>
    </source>
</evidence>
<name>A0ABY6NRL6_9FLAO</name>
<keyword evidence="1" id="KW-0732">Signal</keyword>
<proteinExistence type="predicted"/>